<dbReference type="Proteomes" id="UP001432027">
    <property type="component" value="Unassembled WGS sequence"/>
</dbReference>
<sequence>SDEEYAKLLVAELLNQTAGITKGAVKLQYPNVIPATIREVVINEVKDDGPNVLRETMHFDEDDRAIAYSWSSATGIVASLSREEEQIYDGSLGGVLNGSIISSADGYLLTSGPYRLGSFTPNVPVFYSGGSFVEPTRQDSVESTRITFFTVFSIETIVVLIFCHLVFLSVGVATRKLRDGRLSMSIPDHLRGMAQLNCLLFEFTQVLYCLSLALVVYYHAAGFQGNNAIIEPQKAITFSDAVKELKSGKRTLLTATADTYSAVEYEFLLGRNYPSDRVIVTDGLINYLKILCDPPSGKKLMGLFFEGDRTAIASIGKKCLYNQISYTPVDGIQAGNLRELTTMNPYFYLFAKNASGKRKIMETVNQVLLKLFSREQIINTWTVRYMSSVRSLYYTIEEARQFTYAPIRCYLLFVYLGYSESTFPYIYIRYGQFTGVLTEIGRMIGRILERDVDLVRYKYPDPSFESQRIFTNSLSLIEFLLGRNTSNRVKTTGNLREI</sequence>
<evidence type="ECO:0000313" key="2">
    <source>
        <dbReference type="EMBL" id="GMS95203.1"/>
    </source>
</evidence>
<keyword evidence="1" id="KW-0812">Transmembrane</keyword>
<dbReference type="EMBL" id="BTSX01000004">
    <property type="protein sequence ID" value="GMS95203.1"/>
    <property type="molecule type" value="Genomic_DNA"/>
</dbReference>
<evidence type="ECO:0000256" key="1">
    <source>
        <dbReference type="SAM" id="Phobius"/>
    </source>
</evidence>
<gene>
    <name evidence="2" type="ORF">PENTCL1PPCAC_17378</name>
</gene>
<evidence type="ECO:0000313" key="3">
    <source>
        <dbReference type="Proteomes" id="UP001432027"/>
    </source>
</evidence>
<reference evidence="2" key="1">
    <citation type="submission" date="2023-10" db="EMBL/GenBank/DDBJ databases">
        <title>Genome assembly of Pristionchus species.</title>
        <authorList>
            <person name="Yoshida K."/>
            <person name="Sommer R.J."/>
        </authorList>
    </citation>
    <scope>NUCLEOTIDE SEQUENCE</scope>
    <source>
        <strain evidence="2">RS0144</strain>
    </source>
</reference>
<feature type="transmembrane region" description="Helical" evidence="1">
    <location>
        <begin position="146"/>
        <end position="173"/>
    </location>
</feature>
<proteinExistence type="predicted"/>
<accession>A0AAV5TLB6</accession>
<feature type="non-terminal residue" evidence="2">
    <location>
        <position position="498"/>
    </location>
</feature>
<organism evidence="2 3">
    <name type="scientific">Pristionchus entomophagus</name>
    <dbReference type="NCBI Taxonomy" id="358040"/>
    <lineage>
        <taxon>Eukaryota</taxon>
        <taxon>Metazoa</taxon>
        <taxon>Ecdysozoa</taxon>
        <taxon>Nematoda</taxon>
        <taxon>Chromadorea</taxon>
        <taxon>Rhabditida</taxon>
        <taxon>Rhabditina</taxon>
        <taxon>Diplogasteromorpha</taxon>
        <taxon>Diplogasteroidea</taxon>
        <taxon>Neodiplogasteridae</taxon>
        <taxon>Pristionchus</taxon>
    </lineage>
</organism>
<keyword evidence="3" id="KW-1185">Reference proteome</keyword>
<keyword evidence="1" id="KW-0472">Membrane</keyword>
<dbReference type="AlphaFoldDB" id="A0AAV5TLB6"/>
<keyword evidence="1" id="KW-1133">Transmembrane helix</keyword>
<comment type="caution">
    <text evidence="2">The sequence shown here is derived from an EMBL/GenBank/DDBJ whole genome shotgun (WGS) entry which is preliminary data.</text>
</comment>
<feature type="non-terminal residue" evidence="2">
    <location>
        <position position="1"/>
    </location>
</feature>
<protein>
    <submittedName>
        <fullName evidence="2">Uncharacterized protein</fullName>
    </submittedName>
</protein>
<name>A0AAV5TLB6_9BILA</name>
<feature type="transmembrane region" description="Helical" evidence="1">
    <location>
        <begin position="194"/>
        <end position="218"/>
    </location>
</feature>